<dbReference type="InterPro" id="IPR036188">
    <property type="entry name" value="FAD/NAD-bd_sf"/>
</dbReference>
<proteinExistence type="inferred from homology"/>
<dbReference type="EC" id="1.3.3.15" evidence="6"/>
<keyword evidence="6" id="KW-0963">Cytoplasm</keyword>
<evidence type="ECO:0000256" key="2">
    <source>
        <dbReference type="ARBA" id="ARBA00022630"/>
    </source>
</evidence>
<gene>
    <name evidence="8" type="ORF">HNQ77_002579</name>
</gene>
<keyword evidence="4 6" id="KW-0560">Oxidoreductase</keyword>
<dbReference type="GO" id="GO:0006783">
    <property type="term" value="P:heme biosynthetic process"/>
    <property type="evidence" value="ECO:0007669"/>
    <property type="project" value="UniProtKB-UniRule"/>
</dbReference>
<evidence type="ECO:0000256" key="6">
    <source>
        <dbReference type="RuleBase" id="RU364052"/>
    </source>
</evidence>
<organism evidence="8 9">
    <name type="scientific">Silvibacterium bohemicum</name>
    <dbReference type="NCBI Taxonomy" id="1577686"/>
    <lineage>
        <taxon>Bacteria</taxon>
        <taxon>Pseudomonadati</taxon>
        <taxon>Acidobacteriota</taxon>
        <taxon>Terriglobia</taxon>
        <taxon>Terriglobales</taxon>
        <taxon>Acidobacteriaceae</taxon>
        <taxon>Silvibacterium</taxon>
    </lineage>
</organism>
<evidence type="ECO:0000256" key="4">
    <source>
        <dbReference type="ARBA" id="ARBA00023002"/>
    </source>
</evidence>
<comment type="pathway">
    <text evidence="6">Porphyrin-containing compound metabolism; protoheme biosynthesis.</text>
</comment>
<evidence type="ECO:0000313" key="8">
    <source>
        <dbReference type="EMBL" id="MBB6144623.1"/>
    </source>
</evidence>
<evidence type="ECO:0000259" key="7">
    <source>
        <dbReference type="Pfam" id="PF01593"/>
    </source>
</evidence>
<dbReference type="InterPro" id="IPR050464">
    <property type="entry name" value="Zeta_carotene_desat/Oxidored"/>
</dbReference>
<feature type="domain" description="Amine oxidase" evidence="7">
    <location>
        <begin position="11"/>
        <end position="467"/>
    </location>
</feature>
<dbReference type="InterPro" id="IPR002937">
    <property type="entry name" value="Amino_oxidase"/>
</dbReference>
<comment type="catalytic activity">
    <reaction evidence="6">
        <text>coproporphyrinogen III + 3 O2 = coproporphyrin III + 3 H2O2</text>
        <dbReference type="Rhea" id="RHEA:43436"/>
        <dbReference type="ChEBI" id="CHEBI:15379"/>
        <dbReference type="ChEBI" id="CHEBI:16240"/>
        <dbReference type="ChEBI" id="CHEBI:57309"/>
        <dbReference type="ChEBI" id="CHEBI:131725"/>
        <dbReference type="EC" id="1.3.3.15"/>
    </reaction>
</comment>
<dbReference type="PANTHER" id="PTHR42923">
    <property type="entry name" value="PROTOPORPHYRINOGEN OXIDASE"/>
    <property type="match status" value="1"/>
</dbReference>
<keyword evidence="9" id="KW-1185">Reference proteome</keyword>
<dbReference type="NCBIfam" id="TIGR00562">
    <property type="entry name" value="proto_IX_ox"/>
    <property type="match status" value="1"/>
</dbReference>
<dbReference type="EMBL" id="JACHEK010000005">
    <property type="protein sequence ID" value="MBB6144623.1"/>
    <property type="molecule type" value="Genomic_DNA"/>
</dbReference>
<dbReference type="GO" id="GO:0005737">
    <property type="term" value="C:cytoplasm"/>
    <property type="evidence" value="ECO:0007669"/>
    <property type="project" value="UniProtKB-SubCell"/>
</dbReference>
<comment type="function">
    <text evidence="6">Involved in coproporphyrin-dependent heme b biosynthesis. Catalyzes the oxidation of coproporphyrinogen III to coproporphyrin III.</text>
</comment>
<dbReference type="AlphaFoldDB" id="A0A841JT92"/>
<dbReference type="Gene3D" id="3.50.50.60">
    <property type="entry name" value="FAD/NAD(P)-binding domain"/>
    <property type="match status" value="1"/>
</dbReference>
<keyword evidence="5 6" id="KW-0350">Heme biosynthesis</keyword>
<dbReference type="SUPFAM" id="SSF54373">
    <property type="entry name" value="FAD-linked reductases, C-terminal domain"/>
    <property type="match status" value="1"/>
</dbReference>
<accession>A0A841JT92</accession>
<comment type="similarity">
    <text evidence="6">Belongs to the protoporphyrinogen/coproporphyrinogen oxidase family. Coproporphyrinogen III oxidase subfamily.</text>
</comment>
<reference evidence="8 9" key="1">
    <citation type="submission" date="2020-08" db="EMBL/GenBank/DDBJ databases">
        <title>Genomic Encyclopedia of Type Strains, Phase IV (KMG-IV): sequencing the most valuable type-strain genomes for metagenomic binning, comparative biology and taxonomic classification.</title>
        <authorList>
            <person name="Goeker M."/>
        </authorList>
    </citation>
    <scope>NUCLEOTIDE SEQUENCE [LARGE SCALE GENOMIC DNA]</scope>
    <source>
        <strain evidence="8 9">DSM 103733</strain>
    </source>
</reference>
<evidence type="ECO:0000313" key="9">
    <source>
        <dbReference type="Proteomes" id="UP000538666"/>
    </source>
</evidence>
<dbReference type="GO" id="GO:0004729">
    <property type="term" value="F:oxygen-dependent protoporphyrinogen oxidase activity"/>
    <property type="evidence" value="ECO:0007669"/>
    <property type="project" value="UniProtKB-UniRule"/>
</dbReference>
<keyword evidence="2 6" id="KW-0285">Flavoprotein</keyword>
<dbReference type="Gene3D" id="1.10.3110.10">
    <property type="entry name" value="protoporphyrinogen ix oxidase, domain 3"/>
    <property type="match status" value="1"/>
</dbReference>
<name>A0A841JT92_9BACT</name>
<sequence length="472" mass="51792">MKRIAIIGGGLSGTAAAWQLARDGQSEFVLYEASSRLGGIVETARVETEDGRFIIECGPDAWVTEKPWARELAIELGLESEIIASNDAMRRTYILRDGRLIPIPDGMRMMVPTQWASIEESPLFSEEARLAYRNEFQNAESLRQSALKEDVDESVASFVRRHFGEEVTHTLAGPLLAGIFGGDVERLSVRAVMPAFVKMEREHGSLIAALQRKQAAQTQSPAVFTTLKGGLQTLVERMQTALPSHAVRLQHSVHAITRRSGQWELEAQGTRENFDAIIVATPPHVTRQLLRALHEDIATFLEMESTSAIVVALAFSKEQSRGLTIPSGFGYLVPPSSTSEDIGNPQLLACTFVDQKYEHRAPKGTVLLRAFFGGSAAKALMGDADGRLIALARQRLAEALVPLPEPAVSLVRRWPLSLPQYAVGHVRRIERLEELVQTMSGLHLVGNAYHGVGLPDMVRQGRDAARKAVQTA</sequence>
<comment type="subcellular location">
    <subcellularLocation>
        <location evidence="6">Cytoplasm</location>
    </subcellularLocation>
</comment>
<dbReference type="RefSeq" id="WP_050059780.1">
    <property type="nucleotide sequence ID" value="NZ_JACHEK010000005.1"/>
</dbReference>
<dbReference type="SUPFAM" id="SSF51905">
    <property type="entry name" value="FAD/NAD(P)-binding domain"/>
    <property type="match status" value="1"/>
</dbReference>
<dbReference type="PANTHER" id="PTHR42923:SF3">
    <property type="entry name" value="PROTOPORPHYRINOGEN OXIDASE"/>
    <property type="match status" value="1"/>
</dbReference>
<dbReference type="OrthoDB" id="9805195at2"/>
<dbReference type="Gene3D" id="3.90.660.20">
    <property type="entry name" value="Protoporphyrinogen oxidase, mitochondrial, domain 2"/>
    <property type="match status" value="1"/>
</dbReference>
<dbReference type="Pfam" id="PF01593">
    <property type="entry name" value="Amino_oxidase"/>
    <property type="match status" value="1"/>
</dbReference>
<comment type="caution">
    <text evidence="8">The sequence shown here is derived from an EMBL/GenBank/DDBJ whole genome shotgun (WGS) entry which is preliminary data.</text>
</comment>
<dbReference type="UniPathway" id="UPA00252"/>
<dbReference type="Proteomes" id="UP000538666">
    <property type="component" value="Unassembled WGS sequence"/>
</dbReference>
<keyword evidence="3 6" id="KW-0274">FAD</keyword>
<evidence type="ECO:0000256" key="1">
    <source>
        <dbReference type="ARBA" id="ARBA00001974"/>
    </source>
</evidence>
<dbReference type="InterPro" id="IPR004572">
    <property type="entry name" value="Protoporphyrinogen_oxidase"/>
</dbReference>
<comment type="cofactor">
    <cofactor evidence="1 6">
        <name>FAD</name>
        <dbReference type="ChEBI" id="CHEBI:57692"/>
    </cofactor>
</comment>
<evidence type="ECO:0000256" key="5">
    <source>
        <dbReference type="ARBA" id="ARBA00023133"/>
    </source>
</evidence>
<protein>
    <recommendedName>
        <fullName evidence="6">Coproporphyrinogen III oxidase</fullName>
        <ecNumber evidence="6">1.3.3.15</ecNumber>
    </recommendedName>
</protein>
<evidence type="ECO:0000256" key="3">
    <source>
        <dbReference type="ARBA" id="ARBA00022827"/>
    </source>
</evidence>